<evidence type="ECO:0000259" key="1">
    <source>
        <dbReference type="Pfam" id="PF07110"/>
    </source>
</evidence>
<dbReference type="SUPFAM" id="SSF54909">
    <property type="entry name" value="Dimeric alpha+beta barrel"/>
    <property type="match status" value="1"/>
</dbReference>
<protein>
    <submittedName>
        <fullName evidence="2">EthD family reductase</fullName>
    </submittedName>
</protein>
<dbReference type="EMBL" id="JAAFYZ010000168">
    <property type="protein sequence ID" value="MBS2552053.1"/>
    <property type="molecule type" value="Genomic_DNA"/>
</dbReference>
<dbReference type="Gene3D" id="3.30.70.100">
    <property type="match status" value="1"/>
</dbReference>
<keyword evidence="3" id="KW-1185">Reference proteome</keyword>
<dbReference type="InterPro" id="IPR011008">
    <property type="entry name" value="Dimeric_a/b-barrel"/>
</dbReference>
<dbReference type="InterPro" id="IPR009799">
    <property type="entry name" value="EthD_dom"/>
</dbReference>
<sequence length="107" mass="12096">MTTTPVRFLFLWEQPTDPEAFEKHYREVHIPLARKLPGLRSYAITDDPQPVRGEPYYRIAELRWDSMDELRTAFASPAGQACAEDATGMAQNAAARSMILGAQEELL</sequence>
<dbReference type="Proteomes" id="UP000730482">
    <property type="component" value="Unassembled WGS sequence"/>
</dbReference>
<proteinExistence type="predicted"/>
<reference evidence="2 3" key="1">
    <citation type="submission" date="2020-02" db="EMBL/GenBank/DDBJ databases">
        <title>Acidophilic actinobacteria isolated from forest soil.</title>
        <authorList>
            <person name="Golinska P."/>
        </authorList>
    </citation>
    <scope>NUCLEOTIDE SEQUENCE [LARGE SCALE GENOMIC DNA]</scope>
    <source>
        <strain evidence="2 3">NL8</strain>
    </source>
</reference>
<dbReference type="RefSeq" id="WP_212017271.1">
    <property type="nucleotide sequence ID" value="NZ_JAAFYZ010000168.1"/>
</dbReference>
<gene>
    <name evidence="2" type="ORF">KGQ19_34835</name>
</gene>
<dbReference type="NCBIfam" id="TIGR02118">
    <property type="entry name" value="EthD family reductase"/>
    <property type="match status" value="1"/>
</dbReference>
<evidence type="ECO:0000313" key="3">
    <source>
        <dbReference type="Proteomes" id="UP000730482"/>
    </source>
</evidence>
<evidence type="ECO:0000313" key="2">
    <source>
        <dbReference type="EMBL" id="MBS2552053.1"/>
    </source>
</evidence>
<name>A0ABS5L168_9ACTN</name>
<accession>A0ABS5L168</accession>
<comment type="caution">
    <text evidence="2">The sequence shown here is derived from an EMBL/GenBank/DDBJ whole genome shotgun (WGS) entry which is preliminary data.</text>
</comment>
<organism evidence="2 3">
    <name type="scientific">Catenulispora pinistramenti</name>
    <dbReference type="NCBI Taxonomy" id="2705254"/>
    <lineage>
        <taxon>Bacteria</taxon>
        <taxon>Bacillati</taxon>
        <taxon>Actinomycetota</taxon>
        <taxon>Actinomycetes</taxon>
        <taxon>Catenulisporales</taxon>
        <taxon>Catenulisporaceae</taxon>
        <taxon>Catenulispora</taxon>
    </lineage>
</organism>
<feature type="domain" description="EthD" evidence="1">
    <location>
        <begin position="14"/>
        <end position="89"/>
    </location>
</feature>
<dbReference type="Pfam" id="PF07110">
    <property type="entry name" value="EthD"/>
    <property type="match status" value="1"/>
</dbReference>